<feature type="transmembrane region" description="Helical" evidence="2">
    <location>
        <begin position="326"/>
        <end position="348"/>
    </location>
</feature>
<feature type="transmembrane region" description="Helical" evidence="2">
    <location>
        <begin position="682"/>
        <end position="700"/>
    </location>
</feature>
<dbReference type="AlphaFoldDB" id="A0A5Q0GZQ7"/>
<feature type="transmembrane region" description="Helical" evidence="2">
    <location>
        <begin position="454"/>
        <end position="472"/>
    </location>
</feature>
<keyword evidence="2" id="KW-1133">Transmembrane helix</keyword>
<evidence type="ECO:0000256" key="1">
    <source>
        <dbReference type="SAM" id="MobiDB-lite"/>
    </source>
</evidence>
<dbReference type="KEGG" id="ssyi:EKG83_20395"/>
<dbReference type="Pfam" id="PF19683">
    <property type="entry name" value="DUF6185"/>
    <property type="match status" value="1"/>
</dbReference>
<protein>
    <submittedName>
        <fullName evidence="3">Uncharacterized protein</fullName>
    </submittedName>
</protein>
<sequence>MPLLLASAVVGVYLLAASREGLETYGEFECTPELMAGAEVSAHITVTAGRRSSVRVSSVLRLSLPTDNHLAQPLLTAPADPAYRSALRCLFGRAADDDRLGEIRSSPTSVAVRDGRVHVEDQVRQDFTGTPDTSIGVARATGTPDGRWRLSLQVPPALVGATWTEVSIDTPAGWAATPEPWPPHDRGGTRTTWRPRDGQDAGVSVTLVPNTRFRVLLAAGDHPWSVAGLALWWLVNFAWLWLAWWRLRTPPPGGVDSGFLAKQVEARRLVVPFTVLNVVIAVSDVGTWAVQGSTVSLWLWNITSWVEASAALLLLAWCALRWRAGWAPITSTVAAGSAVLATLLVGALREWPEVATDSPLRVALKAAVTLLIACLLYSGVAQALRIALALDGSKVNVFVSWLIGAVAAVLVVGDRLLADVVNSTRDRWLSPVPLDARSICCTYDRLPAQLAENAANTLVLLPALVVWGLVRHRITVADQVDSRWLRDNAAAIFYLAVVGVGDYVWGWLVPLWAVHIAVLLVVFRALRSLLDRPGEPGAPPLRDALARTSVDDLRKRAKDWRLYVQRAKAAEVAFGNGGLDHEGYRSRVVEEASGTRARRWHFLRRTPPPLARPVPLGGFTPIDVLLAMGPSTRVIGNVEHAVRYTFRLGFTVDAGIRIWRWSERLTDAERPYWYLHDLGLDLAWAGLKWYFTGVVIGLLWRYLPGKRGPLKVLLVVLMYWLVLLGGFGIAFLVGDELNFNHLLDCLVYFVVVTVVGLLMDLATLRPLSSAWSRPRQALLAAYGMQNAVGQLTFVLAQVAALLAIVAFLRGGAEPPSYPSIDPFQQVRPPS</sequence>
<keyword evidence="2" id="KW-0472">Membrane</keyword>
<organism evidence="3 4">
    <name type="scientific">Saccharothrix syringae</name>
    <name type="common">Nocardiopsis syringae</name>
    <dbReference type="NCBI Taxonomy" id="103733"/>
    <lineage>
        <taxon>Bacteria</taxon>
        <taxon>Bacillati</taxon>
        <taxon>Actinomycetota</taxon>
        <taxon>Actinomycetes</taxon>
        <taxon>Pseudonocardiales</taxon>
        <taxon>Pseudonocardiaceae</taxon>
        <taxon>Saccharothrix</taxon>
    </lineage>
</organism>
<dbReference type="InterPro" id="IPR046176">
    <property type="entry name" value="DUF6185"/>
</dbReference>
<name>A0A5Q0GZQ7_SACSY</name>
<feature type="compositionally biased region" description="Basic and acidic residues" evidence="1">
    <location>
        <begin position="182"/>
        <end position="199"/>
    </location>
</feature>
<feature type="transmembrane region" description="Helical" evidence="2">
    <location>
        <begin position="395"/>
        <end position="413"/>
    </location>
</feature>
<feature type="transmembrane region" description="Helical" evidence="2">
    <location>
        <begin position="788"/>
        <end position="808"/>
    </location>
</feature>
<keyword evidence="4" id="KW-1185">Reference proteome</keyword>
<feature type="transmembrane region" description="Helical" evidence="2">
    <location>
        <begin position="224"/>
        <end position="244"/>
    </location>
</feature>
<evidence type="ECO:0000313" key="3">
    <source>
        <dbReference type="EMBL" id="QFZ19481.1"/>
    </source>
</evidence>
<proteinExistence type="predicted"/>
<dbReference type="OrthoDB" id="3543300at2"/>
<keyword evidence="2" id="KW-0812">Transmembrane</keyword>
<feature type="region of interest" description="Disordered" evidence="1">
    <location>
        <begin position="172"/>
        <end position="201"/>
    </location>
</feature>
<reference evidence="4" key="1">
    <citation type="journal article" date="2021" name="Curr. Microbiol.">
        <title>Complete genome of nocamycin-producing strain Saccharothrix syringae NRRL B-16468 reveals the biosynthetic potential for secondary metabolites.</title>
        <authorList>
            <person name="Mo X."/>
            <person name="Yang S."/>
        </authorList>
    </citation>
    <scope>NUCLEOTIDE SEQUENCE [LARGE SCALE GENOMIC DNA]</scope>
    <source>
        <strain evidence="4">ATCC 51364 / DSM 43886 / JCM 6844 / KCTC 9398 / NBRC 14523 / NRRL B-16468 / INA 2240</strain>
    </source>
</reference>
<feature type="transmembrane region" description="Helical" evidence="2">
    <location>
        <begin position="269"/>
        <end position="291"/>
    </location>
</feature>
<feature type="transmembrane region" description="Helical" evidence="2">
    <location>
        <begin position="746"/>
        <end position="767"/>
    </location>
</feature>
<gene>
    <name evidence="3" type="ORF">EKG83_20395</name>
</gene>
<feature type="transmembrane region" description="Helical" evidence="2">
    <location>
        <begin position="712"/>
        <end position="734"/>
    </location>
</feature>
<feature type="transmembrane region" description="Helical" evidence="2">
    <location>
        <begin position="297"/>
        <end position="319"/>
    </location>
</feature>
<evidence type="ECO:0000313" key="4">
    <source>
        <dbReference type="Proteomes" id="UP000325787"/>
    </source>
</evidence>
<dbReference type="EMBL" id="CP034550">
    <property type="protein sequence ID" value="QFZ19481.1"/>
    <property type="molecule type" value="Genomic_DNA"/>
</dbReference>
<dbReference type="Proteomes" id="UP000325787">
    <property type="component" value="Chromosome"/>
</dbReference>
<evidence type="ECO:0000256" key="2">
    <source>
        <dbReference type="SAM" id="Phobius"/>
    </source>
</evidence>
<feature type="transmembrane region" description="Helical" evidence="2">
    <location>
        <begin position="368"/>
        <end position="388"/>
    </location>
</feature>
<dbReference type="RefSeq" id="WP_033431704.1">
    <property type="nucleotide sequence ID" value="NZ_CP034550.1"/>
</dbReference>
<accession>A0A5Q0GZQ7</accession>